<evidence type="ECO:0000256" key="1">
    <source>
        <dbReference type="ARBA" id="ARBA00023054"/>
    </source>
</evidence>
<feature type="compositionally biased region" description="Acidic residues" evidence="2">
    <location>
        <begin position="678"/>
        <end position="695"/>
    </location>
</feature>
<proteinExistence type="predicted"/>
<sequence>MESLSRHHHSRKLSGNAGSFSGKNAYSGVFSGRRKGGAATVDVQDYKEIFGSSKSGSSIPVLDVSSLEGVFDEMSAKLRSLKPDYDKIFGGFRDHGDVVSSLDDVFASDKTTRAPSSTTSSSQDSDNLSRQSSDEVKQFNMSYNKISPTSKDGLDVTKHVTQLRDTPGFTCFIDEPLPIPSQKMEPEKRTSSPKKRSSETVVRKQSKHQPVEPVSETSDNDLKIHHARVSSPSASRDHLANPTTSESVPGGFSSTYFDEEIDVNSAAYVSAAALRKAIEKAQESIRIAKESVGRKKKGLKSISKKTSKNSSTVEGKIDDVLPNSVDGKKLSAAKKVIDEINGKISESTKEHSKPTDDTTVSSSTQVTGQTESRPLESVENHENATLSSESIGTEKSRTEPSDFVHEDERDDMFMNDYQDRIEVTKLTIGILEHQSDVKELEPAERVEDDMAGETTEIKEKVRLSNAQELSNESDTTVSQKVEDEYKVSQGLLENEKQEEVLEREHVKSDKGIDVDSEWSESENEFKDDDNVEIHKEVETSEMFCNVDEVETNENEQTCDDITEKSKESVEKFDNISEEHDDREMEQEENPTAEKTDENLDTDQEFEDKSSCDDNAVEETDSINGIHDSKVDMNNNDVETTQEADDVARSSSEYQVEDTDLSASDTDDDDLREVKSDDLADLGSDDTGFEQYEIEENDVKSESASGTMHRMKLEEEESNTQVPHNEIPDNESTKSKASQEPINETDKEDEIKESEKDDLRRIAEMTAKRNRLAVERAVREARERAFAEARERAERERAAVEKATEEVRQRMMADALEKATKASAGTQSSSERSSERSKRRAERAAVERATLEARQRALEKAVSQKTAADLNSSESALRAKAKLEKHNRIMERAAKALAEKEKRDLLAAKEQAERNRLAENLDADIKKWSNGKEKNLRMLLSTLQNILGPESGWQPITLTDISSSAAVKKAYRKATLCVHPDKLQQRGASIQQKYICEKVFDLLKAAWNRFNSEEK</sequence>
<feature type="compositionally biased region" description="Basic and acidic residues" evidence="2">
    <location>
        <begin position="493"/>
        <end position="513"/>
    </location>
</feature>
<dbReference type="InterPro" id="IPR001623">
    <property type="entry name" value="DnaJ_domain"/>
</dbReference>
<feature type="region of interest" description="Disordered" evidence="2">
    <location>
        <begin position="812"/>
        <end position="848"/>
    </location>
</feature>
<accession>A0A2U1KSD4</accession>
<feature type="region of interest" description="Disordered" evidence="2">
    <location>
        <begin position="461"/>
        <end position="758"/>
    </location>
</feature>
<evidence type="ECO:0000256" key="2">
    <source>
        <dbReference type="SAM" id="MobiDB-lite"/>
    </source>
</evidence>
<feature type="region of interest" description="Disordered" evidence="2">
    <location>
        <begin position="1"/>
        <end position="23"/>
    </location>
</feature>
<keyword evidence="5" id="KW-1185">Reference proteome</keyword>
<feature type="compositionally biased region" description="Acidic residues" evidence="2">
    <location>
        <begin position="514"/>
        <end position="530"/>
    </location>
</feature>
<feature type="compositionally biased region" description="Low complexity" evidence="2">
    <location>
        <begin position="821"/>
        <end position="830"/>
    </location>
</feature>
<feature type="compositionally biased region" description="Basic and acidic residues" evidence="2">
    <location>
        <begin position="831"/>
        <end position="848"/>
    </location>
</feature>
<dbReference type="Proteomes" id="UP000245207">
    <property type="component" value="Unassembled WGS sequence"/>
</dbReference>
<comment type="caution">
    <text evidence="4">The sequence shown here is derived from an EMBL/GenBank/DDBJ whole genome shotgun (WGS) entry which is preliminary data.</text>
</comment>
<dbReference type="PROSITE" id="PS50076">
    <property type="entry name" value="DNAJ_2"/>
    <property type="match status" value="1"/>
</dbReference>
<feature type="region of interest" description="Disordered" evidence="2">
    <location>
        <begin position="109"/>
        <end position="134"/>
    </location>
</feature>
<feature type="domain" description="J" evidence="3">
    <location>
        <begin position="941"/>
        <end position="1014"/>
    </location>
</feature>
<feature type="compositionally biased region" description="Acidic residues" evidence="2">
    <location>
        <begin position="547"/>
        <end position="560"/>
    </location>
</feature>
<dbReference type="PANTHER" id="PTHR23172">
    <property type="entry name" value="AUXILIN/CYCLIN G-ASSOCIATED KINASE-RELATED"/>
    <property type="match status" value="1"/>
</dbReference>
<dbReference type="InterPro" id="IPR036869">
    <property type="entry name" value="J_dom_sf"/>
</dbReference>
<feature type="compositionally biased region" description="Basic and acidic residues" evidence="2">
    <location>
        <begin position="184"/>
        <end position="202"/>
    </location>
</feature>
<dbReference type="GO" id="GO:0031982">
    <property type="term" value="C:vesicle"/>
    <property type="evidence" value="ECO:0007669"/>
    <property type="project" value="TreeGrafter"/>
</dbReference>
<feature type="region of interest" description="Disordered" evidence="2">
    <location>
        <begin position="171"/>
        <end position="251"/>
    </location>
</feature>
<keyword evidence="1" id="KW-0175">Coiled coil</keyword>
<feature type="region of interest" description="Disordered" evidence="2">
    <location>
        <begin position="291"/>
        <end position="325"/>
    </location>
</feature>
<feature type="compositionally biased region" description="Acidic residues" evidence="2">
    <location>
        <begin position="654"/>
        <end position="670"/>
    </location>
</feature>
<evidence type="ECO:0000313" key="4">
    <source>
        <dbReference type="EMBL" id="PWA39656.1"/>
    </source>
</evidence>
<dbReference type="GO" id="GO:0005737">
    <property type="term" value="C:cytoplasm"/>
    <property type="evidence" value="ECO:0007669"/>
    <property type="project" value="TreeGrafter"/>
</dbReference>
<feature type="compositionally biased region" description="Low complexity" evidence="2">
    <location>
        <begin position="116"/>
        <end position="131"/>
    </location>
</feature>
<feature type="compositionally biased region" description="Basic and acidic residues" evidence="2">
    <location>
        <begin position="392"/>
        <end position="407"/>
    </location>
</feature>
<evidence type="ECO:0000313" key="5">
    <source>
        <dbReference type="Proteomes" id="UP000245207"/>
    </source>
</evidence>
<dbReference type="GO" id="GO:0072318">
    <property type="term" value="P:clathrin coat disassembly"/>
    <property type="evidence" value="ECO:0007669"/>
    <property type="project" value="TreeGrafter"/>
</dbReference>
<feature type="compositionally biased region" description="Low complexity" evidence="2">
    <location>
        <begin position="357"/>
        <end position="370"/>
    </location>
</feature>
<dbReference type="EMBL" id="PKPP01014433">
    <property type="protein sequence ID" value="PWA39656.1"/>
    <property type="molecule type" value="Genomic_DNA"/>
</dbReference>
<feature type="compositionally biased region" description="Basic and acidic residues" evidence="2">
    <location>
        <begin position="561"/>
        <end position="582"/>
    </location>
</feature>
<organism evidence="4 5">
    <name type="scientific">Artemisia annua</name>
    <name type="common">Sweet wormwood</name>
    <dbReference type="NCBI Taxonomy" id="35608"/>
    <lineage>
        <taxon>Eukaryota</taxon>
        <taxon>Viridiplantae</taxon>
        <taxon>Streptophyta</taxon>
        <taxon>Embryophyta</taxon>
        <taxon>Tracheophyta</taxon>
        <taxon>Spermatophyta</taxon>
        <taxon>Magnoliopsida</taxon>
        <taxon>eudicotyledons</taxon>
        <taxon>Gunneridae</taxon>
        <taxon>Pentapetalae</taxon>
        <taxon>asterids</taxon>
        <taxon>campanulids</taxon>
        <taxon>Asterales</taxon>
        <taxon>Asteraceae</taxon>
        <taxon>Asteroideae</taxon>
        <taxon>Anthemideae</taxon>
        <taxon>Artemisiinae</taxon>
        <taxon>Artemisia</taxon>
    </lineage>
</organism>
<protein>
    <submittedName>
        <fullName evidence="4">DnaJ domain-containing protein</fullName>
    </submittedName>
</protein>
<dbReference type="GO" id="GO:0072583">
    <property type="term" value="P:clathrin-dependent endocytosis"/>
    <property type="evidence" value="ECO:0007669"/>
    <property type="project" value="TreeGrafter"/>
</dbReference>
<reference evidence="4 5" key="1">
    <citation type="journal article" date="2018" name="Mol. Plant">
        <title>The genome of Artemisia annua provides insight into the evolution of Asteraceae family and artemisinin biosynthesis.</title>
        <authorList>
            <person name="Shen Q."/>
            <person name="Zhang L."/>
            <person name="Liao Z."/>
            <person name="Wang S."/>
            <person name="Yan T."/>
            <person name="Shi P."/>
            <person name="Liu M."/>
            <person name="Fu X."/>
            <person name="Pan Q."/>
            <person name="Wang Y."/>
            <person name="Lv Z."/>
            <person name="Lu X."/>
            <person name="Zhang F."/>
            <person name="Jiang W."/>
            <person name="Ma Y."/>
            <person name="Chen M."/>
            <person name="Hao X."/>
            <person name="Li L."/>
            <person name="Tang Y."/>
            <person name="Lv G."/>
            <person name="Zhou Y."/>
            <person name="Sun X."/>
            <person name="Brodelius P.E."/>
            <person name="Rose J.K.C."/>
            <person name="Tang K."/>
        </authorList>
    </citation>
    <scope>NUCLEOTIDE SEQUENCE [LARGE SCALE GENOMIC DNA]</scope>
    <source>
        <strain evidence="5">cv. Huhao1</strain>
        <tissue evidence="4">Leaf</tissue>
    </source>
</reference>
<feature type="compositionally biased region" description="Basic and acidic residues" evidence="2">
    <location>
        <begin position="748"/>
        <end position="758"/>
    </location>
</feature>
<feature type="compositionally biased region" description="Basic and acidic residues" evidence="2">
    <location>
        <begin position="339"/>
        <end position="356"/>
    </location>
</feature>
<feature type="region of interest" description="Disordered" evidence="2">
    <location>
        <begin position="339"/>
        <end position="411"/>
    </location>
</feature>
<feature type="compositionally biased region" description="Basic residues" evidence="2">
    <location>
        <begin position="294"/>
        <end position="307"/>
    </location>
</feature>
<dbReference type="PANTHER" id="PTHR23172:SF70">
    <property type="entry name" value="DNAJ DOMAIN, CHAPERONE J-DOMAIN SUPERFAMILY"/>
    <property type="match status" value="1"/>
</dbReference>
<dbReference type="SUPFAM" id="SSF46565">
    <property type="entry name" value="Chaperone J-domain"/>
    <property type="match status" value="1"/>
</dbReference>
<dbReference type="STRING" id="35608.A0A2U1KSD4"/>
<gene>
    <name evidence="4" type="ORF">CTI12_AA567000</name>
</gene>
<feature type="compositionally biased region" description="Polar residues" evidence="2">
    <location>
        <begin position="464"/>
        <end position="479"/>
    </location>
</feature>
<feature type="compositionally biased region" description="Basic residues" evidence="2">
    <location>
        <begin position="1"/>
        <end position="12"/>
    </location>
</feature>
<evidence type="ECO:0000259" key="3">
    <source>
        <dbReference type="PROSITE" id="PS50076"/>
    </source>
</evidence>
<dbReference type="OrthoDB" id="1717591at2759"/>
<feature type="region of interest" description="Disordered" evidence="2">
    <location>
        <begin position="787"/>
        <end position="806"/>
    </location>
</feature>
<dbReference type="FunFam" id="1.10.287.110:FF:000009">
    <property type="entry name" value="Auxilin-related protein 1"/>
    <property type="match status" value="1"/>
</dbReference>
<feature type="compositionally biased region" description="Basic and acidic residues" evidence="2">
    <location>
        <begin position="373"/>
        <end position="382"/>
    </location>
</feature>
<dbReference type="Gene3D" id="1.10.287.110">
    <property type="entry name" value="DnaJ domain"/>
    <property type="match status" value="1"/>
</dbReference>
<name>A0A2U1KSD4_ARTAN</name>
<dbReference type="AlphaFoldDB" id="A0A2U1KSD4"/>
<feature type="compositionally biased region" description="Polar residues" evidence="2">
    <location>
        <begin position="241"/>
        <end position="251"/>
    </location>
</feature>
<dbReference type="GO" id="GO:0030276">
    <property type="term" value="F:clathrin binding"/>
    <property type="evidence" value="ECO:0007669"/>
    <property type="project" value="TreeGrafter"/>
</dbReference>